<reference evidence="8 9" key="1">
    <citation type="journal article" date="2011" name="PLoS Genet.">
        <title>Genomic analysis of the necrotrophic fungal pathogens Sclerotinia sclerotiorum and Botrytis cinerea.</title>
        <authorList>
            <person name="Amselem J."/>
            <person name="Cuomo C.A."/>
            <person name="van Kan J.A."/>
            <person name="Viaud M."/>
            <person name="Benito E.P."/>
            <person name="Couloux A."/>
            <person name="Coutinho P.M."/>
            <person name="de Vries R.P."/>
            <person name="Dyer P.S."/>
            <person name="Fillinger S."/>
            <person name="Fournier E."/>
            <person name="Gout L."/>
            <person name="Hahn M."/>
            <person name="Kohn L."/>
            <person name="Lapalu N."/>
            <person name="Plummer K.M."/>
            <person name="Pradier J.M."/>
            <person name="Quevillon E."/>
            <person name="Sharon A."/>
            <person name="Simon A."/>
            <person name="ten Have A."/>
            <person name="Tudzynski B."/>
            <person name="Tudzynski P."/>
            <person name="Wincker P."/>
            <person name="Andrew M."/>
            <person name="Anthouard V."/>
            <person name="Beever R.E."/>
            <person name="Beffa R."/>
            <person name="Benoit I."/>
            <person name="Bouzid O."/>
            <person name="Brault B."/>
            <person name="Chen Z."/>
            <person name="Choquer M."/>
            <person name="Collemare J."/>
            <person name="Cotton P."/>
            <person name="Danchin E.G."/>
            <person name="Da Silva C."/>
            <person name="Gautier A."/>
            <person name="Giraud C."/>
            <person name="Giraud T."/>
            <person name="Gonzalez C."/>
            <person name="Grossetete S."/>
            <person name="Guldener U."/>
            <person name="Henrissat B."/>
            <person name="Howlett B.J."/>
            <person name="Kodira C."/>
            <person name="Kretschmer M."/>
            <person name="Lappartient A."/>
            <person name="Leroch M."/>
            <person name="Levis C."/>
            <person name="Mauceli E."/>
            <person name="Neuveglise C."/>
            <person name="Oeser B."/>
            <person name="Pearson M."/>
            <person name="Poulain J."/>
            <person name="Poussereau N."/>
            <person name="Quesneville H."/>
            <person name="Rascle C."/>
            <person name="Schumacher J."/>
            <person name="Segurens B."/>
            <person name="Sexton A."/>
            <person name="Silva E."/>
            <person name="Sirven C."/>
            <person name="Soanes D.M."/>
            <person name="Talbot N.J."/>
            <person name="Templeton M."/>
            <person name="Yandava C."/>
            <person name="Yarden O."/>
            <person name="Zeng Q."/>
            <person name="Rollins J.A."/>
            <person name="Lebrun M.H."/>
            <person name="Dickman M."/>
        </authorList>
    </citation>
    <scope>NUCLEOTIDE SEQUENCE [LARGE SCALE GENOMIC DNA]</scope>
    <source>
        <strain evidence="8 9">B05.10</strain>
    </source>
</reference>
<feature type="compositionally biased region" description="Basic and acidic residues" evidence="6">
    <location>
        <begin position="13"/>
        <end position="37"/>
    </location>
</feature>
<dbReference type="PROSITE" id="PS50048">
    <property type="entry name" value="ZN2_CY6_FUNGAL_2"/>
    <property type="match status" value="1"/>
</dbReference>
<dbReference type="Pfam" id="PF00172">
    <property type="entry name" value="Zn_clus"/>
    <property type="match status" value="1"/>
</dbReference>
<dbReference type="OrthoDB" id="5121955at2759"/>
<evidence type="ECO:0000313" key="8">
    <source>
        <dbReference type="EMBL" id="ATZ50964.1"/>
    </source>
</evidence>
<dbReference type="VEuPathDB" id="FungiDB:Bcin06g04280"/>
<evidence type="ECO:0000256" key="2">
    <source>
        <dbReference type="ARBA" id="ARBA00023015"/>
    </source>
</evidence>
<dbReference type="GO" id="GO:0008270">
    <property type="term" value="F:zinc ion binding"/>
    <property type="evidence" value="ECO:0007669"/>
    <property type="project" value="InterPro"/>
</dbReference>
<dbReference type="AlphaFoldDB" id="A0A384JKR7"/>
<dbReference type="GeneID" id="5427657"/>
<keyword evidence="4" id="KW-0804">Transcription</keyword>
<sequence length="117" mass="12986">MNPSTGLQFAPEHQQHHSEKGCRGKHDPSHNKAEDMSTKPTSLPCRRTFRRPRAGRACGMCHSRRVRCDAGSHGIPCTNCEAFFLDCNIPPRKKNASREGTSAGRRKSANQSILTQT</sequence>
<dbReference type="GO" id="GO:0003677">
    <property type="term" value="F:DNA binding"/>
    <property type="evidence" value="ECO:0007669"/>
    <property type="project" value="UniProtKB-KW"/>
</dbReference>
<dbReference type="SMART" id="SM00066">
    <property type="entry name" value="GAL4"/>
    <property type="match status" value="1"/>
</dbReference>
<feature type="region of interest" description="Disordered" evidence="6">
    <location>
        <begin position="91"/>
        <end position="117"/>
    </location>
</feature>
<dbReference type="PANTHER" id="PTHR47171:SF3">
    <property type="entry name" value="FARA-RELATED"/>
    <property type="match status" value="1"/>
</dbReference>
<dbReference type="InterPro" id="IPR036864">
    <property type="entry name" value="Zn2-C6_fun-type_DNA-bd_sf"/>
</dbReference>
<evidence type="ECO:0000256" key="4">
    <source>
        <dbReference type="ARBA" id="ARBA00023163"/>
    </source>
</evidence>
<feature type="region of interest" description="Disordered" evidence="6">
    <location>
        <begin position="1"/>
        <end position="48"/>
    </location>
</feature>
<dbReference type="SUPFAM" id="SSF57701">
    <property type="entry name" value="Zn2/Cys6 DNA-binding domain"/>
    <property type="match status" value="1"/>
</dbReference>
<keyword evidence="3" id="KW-0238">DNA-binding</keyword>
<dbReference type="GO" id="GO:0000981">
    <property type="term" value="F:DNA-binding transcription factor activity, RNA polymerase II-specific"/>
    <property type="evidence" value="ECO:0007669"/>
    <property type="project" value="InterPro"/>
</dbReference>
<dbReference type="RefSeq" id="XP_024549300.1">
    <property type="nucleotide sequence ID" value="XM_024693515.1"/>
</dbReference>
<keyword evidence="5" id="KW-0539">Nucleus</keyword>
<evidence type="ECO:0000313" key="9">
    <source>
        <dbReference type="Proteomes" id="UP000001798"/>
    </source>
</evidence>
<dbReference type="InterPro" id="IPR001138">
    <property type="entry name" value="Zn2Cys6_DnaBD"/>
</dbReference>
<proteinExistence type="predicted"/>
<accession>A0A384JKR7</accession>
<feature type="domain" description="Zn(2)-C6 fungal-type" evidence="7">
    <location>
        <begin position="57"/>
        <end position="89"/>
    </location>
</feature>
<organism evidence="8 9">
    <name type="scientific">Botryotinia fuckeliana (strain B05.10)</name>
    <name type="common">Noble rot fungus</name>
    <name type="synonym">Botrytis cinerea</name>
    <dbReference type="NCBI Taxonomy" id="332648"/>
    <lineage>
        <taxon>Eukaryota</taxon>
        <taxon>Fungi</taxon>
        <taxon>Dikarya</taxon>
        <taxon>Ascomycota</taxon>
        <taxon>Pezizomycotina</taxon>
        <taxon>Leotiomycetes</taxon>
        <taxon>Helotiales</taxon>
        <taxon>Sclerotiniaceae</taxon>
        <taxon>Botrytis</taxon>
    </lineage>
</organism>
<dbReference type="Gene3D" id="4.10.240.10">
    <property type="entry name" value="Zn(2)-C6 fungal-type DNA-binding domain"/>
    <property type="match status" value="1"/>
</dbReference>
<evidence type="ECO:0000256" key="1">
    <source>
        <dbReference type="ARBA" id="ARBA00022833"/>
    </source>
</evidence>
<gene>
    <name evidence="8" type="ORF">BCIN_06g04280</name>
</gene>
<keyword evidence="2" id="KW-0805">Transcription regulation</keyword>
<keyword evidence="1" id="KW-0862">Zinc</keyword>
<name>A0A384JKR7_BOTFB</name>
<evidence type="ECO:0000259" key="7">
    <source>
        <dbReference type="PROSITE" id="PS50048"/>
    </source>
</evidence>
<protein>
    <recommendedName>
        <fullName evidence="7">Zn(2)-C6 fungal-type domain-containing protein</fullName>
    </recommendedName>
</protein>
<dbReference type="CDD" id="cd00067">
    <property type="entry name" value="GAL4"/>
    <property type="match status" value="1"/>
</dbReference>
<evidence type="ECO:0000256" key="3">
    <source>
        <dbReference type="ARBA" id="ARBA00023125"/>
    </source>
</evidence>
<dbReference type="PANTHER" id="PTHR47171">
    <property type="entry name" value="FARA-RELATED"/>
    <property type="match status" value="1"/>
</dbReference>
<evidence type="ECO:0000256" key="5">
    <source>
        <dbReference type="ARBA" id="ARBA00023242"/>
    </source>
</evidence>
<dbReference type="Proteomes" id="UP000001798">
    <property type="component" value="Chromosome 6"/>
</dbReference>
<keyword evidence="9" id="KW-1185">Reference proteome</keyword>
<evidence type="ECO:0000256" key="6">
    <source>
        <dbReference type="SAM" id="MobiDB-lite"/>
    </source>
</evidence>
<dbReference type="EMBL" id="CP009810">
    <property type="protein sequence ID" value="ATZ50964.1"/>
    <property type="molecule type" value="Genomic_DNA"/>
</dbReference>
<reference evidence="8 9" key="3">
    <citation type="journal article" date="2017" name="Mol. Plant Pathol.">
        <title>A gapless genome sequence of the fungus Botrytis cinerea.</title>
        <authorList>
            <person name="Van Kan J.A."/>
            <person name="Stassen J.H."/>
            <person name="Mosbach A."/>
            <person name="Van Der Lee T.A."/>
            <person name="Faino L."/>
            <person name="Farmer A.D."/>
            <person name="Papasotiriou D.G."/>
            <person name="Zhou S."/>
            <person name="Seidl M.F."/>
            <person name="Cottam E."/>
            <person name="Edel D."/>
            <person name="Hahn M."/>
            <person name="Schwartz D.C."/>
            <person name="Dietrich R.A."/>
            <person name="Widdison S."/>
            <person name="Scalliet G."/>
        </authorList>
    </citation>
    <scope>NUCLEOTIDE SEQUENCE [LARGE SCALE GENOMIC DNA]</scope>
    <source>
        <strain evidence="8 9">B05.10</strain>
    </source>
</reference>
<dbReference type="PROSITE" id="PS00463">
    <property type="entry name" value="ZN2_CY6_FUNGAL_1"/>
    <property type="match status" value="1"/>
</dbReference>
<dbReference type="InterPro" id="IPR052073">
    <property type="entry name" value="Amide_Lactam_Regulators"/>
</dbReference>
<reference evidence="8 9" key="2">
    <citation type="journal article" date="2012" name="Eukaryot. Cell">
        <title>Genome update of Botrytis cinerea strains B05.10 and T4.</title>
        <authorList>
            <person name="Staats M."/>
            <person name="van Kan J.A."/>
        </authorList>
    </citation>
    <scope>NUCLEOTIDE SEQUENCE [LARGE SCALE GENOMIC DNA]</scope>
    <source>
        <strain evidence="8 9">B05.10</strain>
    </source>
</reference>